<feature type="domain" description="AAA+ ATPase" evidence="14">
    <location>
        <begin position="287"/>
        <end position="442"/>
    </location>
</feature>
<dbReference type="GO" id="GO:0044781">
    <property type="term" value="P:bacterial-type flagellum organization"/>
    <property type="evidence" value="ECO:0007669"/>
    <property type="project" value="UniProtKB-UniRule"/>
</dbReference>
<evidence type="ECO:0000256" key="8">
    <source>
        <dbReference type="ARBA" id="ARBA00022927"/>
    </source>
</evidence>
<dbReference type="Proteomes" id="UP000256424">
    <property type="component" value="Unassembled WGS sequence"/>
</dbReference>
<dbReference type="CDD" id="cd17873">
    <property type="entry name" value="FlhF"/>
    <property type="match status" value="1"/>
</dbReference>
<evidence type="ECO:0000256" key="13">
    <source>
        <dbReference type="NCBIfam" id="TIGR03499"/>
    </source>
</evidence>
<dbReference type="EMBL" id="NXLW01000002">
    <property type="protein sequence ID" value="RDU73379.1"/>
    <property type="molecule type" value="Genomic_DNA"/>
</dbReference>
<dbReference type="InterPro" id="IPR000897">
    <property type="entry name" value="SRP54_GTPase_dom"/>
</dbReference>
<keyword evidence="17" id="KW-1185">Reference proteome</keyword>
<dbReference type="OrthoDB" id="9778554at2"/>
<evidence type="ECO:0000256" key="4">
    <source>
        <dbReference type="ARBA" id="ARBA00022448"/>
    </source>
</evidence>
<protein>
    <recommendedName>
        <fullName evidence="3 13">Flagellar biosynthesis protein FlhF</fullName>
    </recommendedName>
</protein>
<keyword evidence="8" id="KW-0653">Protein transport</keyword>
<keyword evidence="11" id="KW-1006">Bacterial flagellum protein export</keyword>
<dbReference type="SUPFAM" id="SSF52540">
    <property type="entry name" value="P-loop containing nucleoside triphosphate hydrolases"/>
    <property type="match status" value="1"/>
</dbReference>
<comment type="subcellular location">
    <subcellularLocation>
        <location evidence="1">Cell membrane</location>
        <topology evidence="1">Peripheral membrane protein</topology>
        <orientation evidence="1">Cytoplasmic side</orientation>
    </subcellularLocation>
</comment>
<sequence length="490" mass="56043">MKLYTYSGETPTEALKKAQSVHGDEALVVENKTIRKKTLTEPGLYEIVVQVDEKNIPATLKEETKDIAIARNSIQERLDGIAQRELERKRAQKNQSIFDDNISKQLSRAVREISELSNEVENDDIKVEFSNKVPRERSVQKFLPQQSMRPVEQPITQVSNTIETLNKRVGSKIQERQNLHQGGNIEELRGIKQELDKLNDKVKLIQNMVWEDRSPRGEGINIPYEFAEIYRIAKTSGIIKSHLDAIMSLSLELMPLKMRENSLTIKRYFREVLRKMIYCRPESKDMTKKIMMLVGPTGVGKTTALAKLAARFSLEKKAKVGIITLDSYRIGALDQLEWYAERMRISIQLVIAPEDFLKALDSLRYCDYILVDTAGRSQNDGEKITQIKKYLQSDYKVNTSLVMSATTKFEDLRDIYDAFGILNLDTLIFSKLDESRGLGNIFSLAYETKKPISYFSIGQEVPTDLVVATNESLIDWLLDGFINPNTQHHL</sequence>
<reference evidence="16 17" key="1">
    <citation type="submission" date="2018-04" db="EMBL/GenBank/DDBJ databases">
        <title>Novel Campyloabacter and Helicobacter Species and Strains.</title>
        <authorList>
            <person name="Mannion A.J."/>
            <person name="Shen Z."/>
            <person name="Fox J.G."/>
        </authorList>
    </citation>
    <scope>NUCLEOTIDE SEQUENCE [LARGE SCALE GENOMIC DNA]</scope>
    <source>
        <strain evidence="16 17">MIT 97-5075</strain>
    </source>
</reference>
<dbReference type="Pfam" id="PF00448">
    <property type="entry name" value="SRP54"/>
    <property type="match status" value="1"/>
</dbReference>
<keyword evidence="16" id="KW-0966">Cell projection</keyword>
<evidence type="ECO:0000313" key="17">
    <source>
        <dbReference type="Proteomes" id="UP000256424"/>
    </source>
</evidence>
<evidence type="ECO:0000256" key="6">
    <source>
        <dbReference type="ARBA" id="ARBA00022741"/>
    </source>
</evidence>
<keyword evidence="10" id="KW-0472">Membrane</keyword>
<dbReference type="AlphaFoldDB" id="A0A3D8J7B5"/>
<evidence type="ECO:0000313" key="16">
    <source>
        <dbReference type="EMBL" id="RDU73379.1"/>
    </source>
</evidence>
<dbReference type="NCBIfam" id="TIGR03499">
    <property type="entry name" value="FlhF"/>
    <property type="match status" value="1"/>
</dbReference>
<keyword evidence="9" id="KW-0342">GTP-binding</keyword>
<dbReference type="SMART" id="SM00962">
    <property type="entry name" value="SRP54"/>
    <property type="match status" value="1"/>
</dbReference>
<dbReference type="InterPro" id="IPR003593">
    <property type="entry name" value="AAA+_ATPase"/>
</dbReference>
<dbReference type="GO" id="GO:0005525">
    <property type="term" value="F:GTP binding"/>
    <property type="evidence" value="ECO:0007669"/>
    <property type="project" value="UniProtKB-UniRule"/>
</dbReference>
<dbReference type="InterPro" id="IPR020006">
    <property type="entry name" value="FlhF"/>
</dbReference>
<dbReference type="SMART" id="SM00382">
    <property type="entry name" value="AAA"/>
    <property type="match status" value="1"/>
</dbReference>
<keyword evidence="7" id="KW-1005">Bacterial flagellum biogenesis</keyword>
<evidence type="ECO:0000256" key="3">
    <source>
        <dbReference type="ARBA" id="ARBA00014919"/>
    </source>
</evidence>
<dbReference type="GO" id="GO:0006614">
    <property type="term" value="P:SRP-dependent cotranslational protein targeting to membrane"/>
    <property type="evidence" value="ECO:0007669"/>
    <property type="project" value="UniProtKB-UniRule"/>
</dbReference>
<accession>A0A3D8J7B5</accession>
<comment type="caution">
    <text evidence="16">The sequence shown here is derived from an EMBL/GenBank/DDBJ whole genome shotgun (WGS) entry which is preliminary data.</text>
</comment>
<evidence type="ECO:0000256" key="9">
    <source>
        <dbReference type="ARBA" id="ARBA00023134"/>
    </source>
</evidence>
<proteinExistence type="inferred from homology"/>
<evidence type="ECO:0000256" key="11">
    <source>
        <dbReference type="ARBA" id="ARBA00023225"/>
    </source>
</evidence>
<dbReference type="PANTHER" id="PTHR43134">
    <property type="entry name" value="SIGNAL RECOGNITION PARTICLE RECEPTOR SUBUNIT ALPHA"/>
    <property type="match status" value="1"/>
</dbReference>
<dbReference type="GO" id="GO:0005886">
    <property type="term" value="C:plasma membrane"/>
    <property type="evidence" value="ECO:0007669"/>
    <property type="project" value="UniProtKB-SubCell"/>
</dbReference>
<comment type="function">
    <text evidence="12">Necessary for flagellar biosynthesis. May be involved in translocation of the flagellum.</text>
</comment>
<comment type="similarity">
    <text evidence="2">Belongs to the GTP-binding SRP family.</text>
</comment>
<keyword evidence="16" id="KW-0969">Cilium</keyword>
<evidence type="ECO:0000256" key="5">
    <source>
        <dbReference type="ARBA" id="ARBA00022475"/>
    </source>
</evidence>
<dbReference type="GO" id="GO:0003924">
    <property type="term" value="F:GTPase activity"/>
    <property type="evidence" value="ECO:0007669"/>
    <property type="project" value="UniProtKB-UniRule"/>
</dbReference>
<dbReference type="FunFam" id="3.40.50.300:FF:000695">
    <property type="entry name" value="Flagellar biosynthesis regulator FlhF"/>
    <property type="match status" value="1"/>
</dbReference>
<dbReference type="PANTHER" id="PTHR43134:SF3">
    <property type="entry name" value="FLAGELLAR BIOSYNTHESIS PROTEIN FLHF"/>
    <property type="match status" value="1"/>
</dbReference>
<dbReference type="InterPro" id="IPR047040">
    <property type="entry name" value="FlhF__GTPase_dom"/>
</dbReference>
<dbReference type="InterPro" id="IPR027417">
    <property type="entry name" value="P-loop_NTPase"/>
</dbReference>
<name>A0A3D8J7B5_9HELI</name>
<feature type="domain" description="SRP54-type proteins GTP-binding" evidence="15">
    <location>
        <begin position="288"/>
        <end position="479"/>
    </location>
</feature>
<keyword evidence="6" id="KW-0547">Nucleotide-binding</keyword>
<evidence type="ECO:0000256" key="10">
    <source>
        <dbReference type="ARBA" id="ARBA00023136"/>
    </source>
</evidence>
<dbReference type="GO" id="GO:0015031">
    <property type="term" value="P:protein transport"/>
    <property type="evidence" value="ECO:0007669"/>
    <property type="project" value="UniProtKB-KW"/>
</dbReference>
<evidence type="ECO:0000259" key="14">
    <source>
        <dbReference type="SMART" id="SM00382"/>
    </source>
</evidence>
<evidence type="ECO:0000256" key="2">
    <source>
        <dbReference type="ARBA" id="ARBA00008531"/>
    </source>
</evidence>
<dbReference type="RefSeq" id="WP_104762993.1">
    <property type="nucleotide sequence ID" value="NZ_FZPM01000012.1"/>
</dbReference>
<dbReference type="Gene3D" id="1.20.120.1380">
    <property type="entry name" value="Flagellar FlhF biosynthesis protein, N domain"/>
    <property type="match status" value="1"/>
</dbReference>
<keyword evidence="16" id="KW-0282">Flagellum</keyword>
<dbReference type="GO" id="GO:0005047">
    <property type="term" value="F:signal recognition particle binding"/>
    <property type="evidence" value="ECO:0007669"/>
    <property type="project" value="TreeGrafter"/>
</dbReference>
<evidence type="ECO:0000256" key="1">
    <source>
        <dbReference type="ARBA" id="ARBA00004413"/>
    </source>
</evidence>
<evidence type="ECO:0000256" key="7">
    <source>
        <dbReference type="ARBA" id="ARBA00022795"/>
    </source>
</evidence>
<gene>
    <name evidence="16" type="ORF">CQA66_01555</name>
</gene>
<organism evidence="16 17">
    <name type="scientific">Helicobacter aurati</name>
    <dbReference type="NCBI Taxonomy" id="137778"/>
    <lineage>
        <taxon>Bacteria</taxon>
        <taxon>Pseudomonadati</taxon>
        <taxon>Campylobacterota</taxon>
        <taxon>Epsilonproteobacteria</taxon>
        <taxon>Campylobacterales</taxon>
        <taxon>Helicobacteraceae</taxon>
        <taxon>Helicobacter</taxon>
    </lineage>
</organism>
<dbReference type="Gene3D" id="3.40.50.300">
    <property type="entry name" value="P-loop containing nucleotide triphosphate hydrolases"/>
    <property type="match status" value="1"/>
</dbReference>
<evidence type="ECO:0000259" key="15">
    <source>
        <dbReference type="SMART" id="SM00962"/>
    </source>
</evidence>
<keyword evidence="4" id="KW-0813">Transport</keyword>
<keyword evidence="5" id="KW-1003">Cell membrane</keyword>
<evidence type="ECO:0000256" key="12">
    <source>
        <dbReference type="ARBA" id="ARBA00025337"/>
    </source>
</evidence>